<evidence type="ECO:0000256" key="1">
    <source>
        <dbReference type="SAM" id="Phobius"/>
    </source>
</evidence>
<dbReference type="InterPro" id="IPR007403">
    <property type="entry name" value="DUF456"/>
</dbReference>
<keyword evidence="1" id="KW-1133">Transmembrane helix</keyword>
<dbReference type="RefSeq" id="WP_161928459.1">
    <property type="nucleotide sequence ID" value="NZ_BJOU01000017.1"/>
</dbReference>
<keyword evidence="1" id="KW-0812">Transmembrane</keyword>
<feature type="transmembrane region" description="Helical" evidence="1">
    <location>
        <begin position="138"/>
        <end position="158"/>
    </location>
</feature>
<comment type="caution">
    <text evidence="2">The sequence shown here is derived from an EMBL/GenBank/DDBJ whole genome shotgun (WGS) entry which is preliminary data.</text>
</comment>
<evidence type="ECO:0000313" key="2">
    <source>
        <dbReference type="EMBL" id="GED99147.1"/>
    </source>
</evidence>
<reference evidence="3" key="1">
    <citation type="submission" date="2019-06" db="EMBL/GenBank/DDBJ databases">
        <title>Gordonia isolated from sludge of a wastewater treatment plant.</title>
        <authorList>
            <person name="Tamura T."/>
            <person name="Aoyama K."/>
            <person name="Kang Y."/>
            <person name="Saito S."/>
            <person name="Akiyama N."/>
            <person name="Yazawa K."/>
            <person name="Gonoi T."/>
            <person name="Mikami Y."/>
        </authorList>
    </citation>
    <scope>NUCLEOTIDE SEQUENCE [LARGE SCALE GENOMIC DNA]</scope>
    <source>
        <strain evidence="3">NBRC 107697</strain>
    </source>
</reference>
<accession>A0A7I9V113</accession>
<keyword evidence="1" id="KW-0472">Membrane</keyword>
<feature type="transmembrane region" description="Helical" evidence="1">
    <location>
        <begin position="80"/>
        <end position="111"/>
    </location>
</feature>
<dbReference type="EMBL" id="BJOU01000017">
    <property type="protein sequence ID" value="GED99147.1"/>
    <property type="molecule type" value="Genomic_DNA"/>
</dbReference>
<dbReference type="AlphaFoldDB" id="A0A7I9V113"/>
<feature type="transmembrane region" description="Helical" evidence="1">
    <location>
        <begin position="46"/>
        <end position="68"/>
    </location>
</feature>
<proteinExistence type="predicted"/>
<gene>
    <name evidence="2" type="ORF">nbrc107697_31860</name>
</gene>
<name>A0A7I9V113_9ACTN</name>
<organism evidence="2 3">
    <name type="scientific">Gordonia crocea</name>
    <dbReference type="NCBI Taxonomy" id="589162"/>
    <lineage>
        <taxon>Bacteria</taxon>
        <taxon>Bacillati</taxon>
        <taxon>Actinomycetota</taxon>
        <taxon>Actinomycetes</taxon>
        <taxon>Mycobacteriales</taxon>
        <taxon>Gordoniaceae</taxon>
        <taxon>Gordonia</taxon>
    </lineage>
</organism>
<sequence>MPFWGEALVGLVIVIGLFGIVFPVLPGGILVGLAIGVWAFVVGGWAWAFFAGAALIIAVAEVVKYYVAGRTLKAAGVPNVTVLVGGIVGIVGFFVVPFVGLILGFIVGAMVSELVRGWSVEQAWRGAWAATKAAGASMLVELAGALTAAAIWLVGAFAF</sequence>
<feature type="transmembrane region" description="Helical" evidence="1">
    <location>
        <begin position="7"/>
        <end position="40"/>
    </location>
</feature>
<dbReference type="Pfam" id="PF04306">
    <property type="entry name" value="DUF456"/>
    <property type="match status" value="1"/>
</dbReference>
<evidence type="ECO:0000313" key="3">
    <source>
        <dbReference type="Proteomes" id="UP000444980"/>
    </source>
</evidence>
<dbReference type="OrthoDB" id="3577600at2"/>
<keyword evidence="3" id="KW-1185">Reference proteome</keyword>
<protein>
    <submittedName>
        <fullName evidence="2">Membrane protein</fullName>
    </submittedName>
</protein>
<dbReference type="Proteomes" id="UP000444980">
    <property type="component" value="Unassembled WGS sequence"/>
</dbReference>